<sequence>METSLETVKIKSPVDGSIYAERPIATDRAINAAVERARTAQEKWAETPVVERGKYMLAMLEALVAMSDEIVPEIAWQMGRPVRYGGEFGGVRERTNYMVEIAEAALKPVLASNPKDGFRRYVKKVPLGIVMVIAPWNYPYLTAVNTIVPALMAGSAVILKHAAQTLLVGERFQQAFDRAGLPNGLFQNLVMNHAQTEKLLGSGKIDHVNFTGSVGGGRAIEKAAAGTFMTLGLELGGKDPAYVLPDAKMDHAVANLVDGAFYNSGQCCCGIERVYVHEKVYDEFVEGFIAETRNYVVGNPLEQTTTMGPMAQARFADLIREQKAEALRKGAKAHINMNVANDTAGSPYLAPEVLTGVDHQMSVMREESFGPIVGIMKVRNDEEAIALMNDSPYGLTASIWTRDTEHAVAIGDRVETGTVFMNRCDYLDPALVWTGVKDTGKGAALSAIGYDNLTRPKSYHLREAI</sequence>
<dbReference type="InterPro" id="IPR029510">
    <property type="entry name" value="Ald_DH_CS_GLU"/>
</dbReference>
<comment type="caution">
    <text evidence="6">The sequence shown here is derived from an EMBL/GenBank/DDBJ whole genome shotgun (WGS) entry which is preliminary data.</text>
</comment>
<dbReference type="CDD" id="cd07102">
    <property type="entry name" value="ALDH_EDX86601"/>
    <property type="match status" value="1"/>
</dbReference>
<dbReference type="SUPFAM" id="SSF53720">
    <property type="entry name" value="ALDH-like"/>
    <property type="match status" value="1"/>
</dbReference>
<dbReference type="PROSITE" id="PS00687">
    <property type="entry name" value="ALDEHYDE_DEHYDR_GLU"/>
    <property type="match status" value="1"/>
</dbReference>
<dbReference type="PANTHER" id="PTHR11699">
    <property type="entry name" value="ALDEHYDE DEHYDROGENASE-RELATED"/>
    <property type="match status" value="1"/>
</dbReference>
<dbReference type="InterPro" id="IPR016160">
    <property type="entry name" value="Ald_DH_CS_CYS"/>
</dbReference>
<evidence type="ECO:0000256" key="1">
    <source>
        <dbReference type="ARBA" id="ARBA00009986"/>
    </source>
</evidence>
<evidence type="ECO:0000256" key="2">
    <source>
        <dbReference type="ARBA" id="ARBA00023002"/>
    </source>
</evidence>
<reference evidence="6 7" key="1">
    <citation type="submission" date="2013-02" db="EMBL/GenBank/DDBJ databases">
        <authorList>
            <person name="Genoscope - CEA"/>
        </authorList>
    </citation>
    <scope>NUCLEOTIDE SEQUENCE [LARGE SCALE GENOMIC DNA]</scope>
    <source>
        <strain evidence="6 7">STM 2683</strain>
    </source>
</reference>
<dbReference type="STRING" id="1297569.MESS2_1570067"/>
<evidence type="ECO:0000313" key="7">
    <source>
        <dbReference type="Proteomes" id="UP000012062"/>
    </source>
</evidence>
<dbReference type="PROSITE" id="PS00070">
    <property type="entry name" value="ALDEHYDE_DEHYDR_CYS"/>
    <property type="match status" value="1"/>
</dbReference>
<dbReference type="Proteomes" id="UP000012062">
    <property type="component" value="Unassembled WGS sequence"/>
</dbReference>
<keyword evidence="2 4" id="KW-0560">Oxidoreductase</keyword>
<comment type="similarity">
    <text evidence="1 4">Belongs to the aldehyde dehydrogenase family.</text>
</comment>
<dbReference type="InterPro" id="IPR016163">
    <property type="entry name" value="Ald_DH_C"/>
</dbReference>
<gene>
    <name evidence="6" type="ORF">MESS2_1570067</name>
</gene>
<name>M5EMC4_9HYPH</name>
<proteinExistence type="inferred from homology"/>
<evidence type="ECO:0000256" key="4">
    <source>
        <dbReference type="RuleBase" id="RU003345"/>
    </source>
</evidence>
<evidence type="ECO:0000256" key="3">
    <source>
        <dbReference type="PROSITE-ProRule" id="PRU10007"/>
    </source>
</evidence>
<dbReference type="GO" id="GO:0016620">
    <property type="term" value="F:oxidoreductase activity, acting on the aldehyde or oxo group of donors, NAD or NADP as acceptor"/>
    <property type="evidence" value="ECO:0007669"/>
    <property type="project" value="InterPro"/>
</dbReference>
<dbReference type="Pfam" id="PF00171">
    <property type="entry name" value="Aldedh"/>
    <property type="match status" value="1"/>
</dbReference>
<dbReference type="InterPro" id="IPR015590">
    <property type="entry name" value="Aldehyde_DH_dom"/>
</dbReference>
<dbReference type="FunFam" id="3.40.309.10:FF:000009">
    <property type="entry name" value="Aldehyde dehydrogenase A"/>
    <property type="match status" value="1"/>
</dbReference>
<accession>M5EMC4</accession>
<keyword evidence="7" id="KW-1185">Reference proteome</keyword>
<dbReference type="InterPro" id="IPR016161">
    <property type="entry name" value="Ald_DH/histidinol_DH"/>
</dbReference>
<dbReference type="Gene3D" id="3.40.605.10">
    <property type="entry name" value="Aldehyde Dehydrogenase, Chain A, domain 1"/>
    <property type="match status" value="1"/>
</dbReference>
<evidence type="ECO:0000313" key="6">
    <source>
        <dbReference type="EMBL" id="CCV05462.1"/>
    </source>
</evidence>
<organism evidence="6 7">
    <name type="scientific">Mesorhizobium metallidurans STM 2683</name>
    <dbReference type="NCBI Taxonomy" id="1297569"/>
    <lineage>
        <taxon>Bacteria</taxon>
        <taxon>Pseudomonadati</taxon>
        <taxon>Pseudomonadota</taxon>
        <taxon>Alphaproteobacteria</taxon>
        <taxon>Hyphomicrobiales</taxon>
        <taxon>Phyllobacteriaceae</taxon>
        <taxon>Mesorhizobium</taxon>
    </lineage>
</organism>
<dbReference type="InterPro" id="IPR016162">
    <property type="entry name" value="Ald_DH_N"/>
</dbReference>
<dbReference type="EMBL" id="CAUM01000065">
    <property type="protein sequence ID" value="CCV05462.1"/>
    <property type="molecule type" value="Genomic_DNA"/>
</dbReference>
<feature type="active site" evidence="3">
    <location>
        <position position="234"/>
    </location>
</feature>
<dbReference type="eggNOG" id="COG1012">
    <property type="taxonomic scope" value="Bacteria"/>
</dbReference>
<evidence type="ECO:0000259" key="5">
    <source>
        <dbReference type="Pfam" id="PF00171"/>
    </source>
</evidence>
<feature type="domain" description="Aldehyde dehydrogenase" evidence="5">
    <location>
        <begin position="4"/>
        <end position="458"/>
    </location>
</feature>
<dbReference type="Gene3D" id="3.40.309.10">
    <property type="entry name" value="Aldehyde Dehydrogenase, Chain A, domain 2"/>
    <property type="match status" value="1"/>
</dbReference>
<dbReference type="AlphaFoldDB" id="M5EMC4"/>
<protein>
    <submittedName>
        <fullName evidence="6">Dehydrogenase succinatesemialdehyde dehydrogenase aldehyde dehydrogenase aldehyde dehydrogenase</fullName>
    </submittedName>
</protein>